<keyword evidence="8" id="KW-1185">Reference proteome</keyword>
<dbReference type="SUPFAM" id="SSF56112">
    <property type="entry name" value="Protein kinase-like (PK-like)"/>
    <property type="match status" value="1"/>
</dbReference>
<comment type="similarity">
    <text evidence="4">Belongs to the protein kinase superfamily.</text>
</comment>
<keyword evidence="1 3" id="KW-0547">Nucleotide-binding</keyword>
<dbReference type="InterPro" id="IPR011009">
    <property type="entry name" value="Kinase-like_dom_sf"/>
</dbReference>
<dbReference type="OrthoDB" id="407410at2759"/>
<dbReference type="PROSITE" id="PS00107">
    <property type="entry name" value="PROTEIN_KINASE_ATP"/>
    <property type="match status" value="1"/>
</dbReference>
<dbReference type="InterPro" id="IPR008271">
    <property type="entry name" value="Ser/Thr_kinase_AS"/>
</dbReference>
<dbReference type="GO" id="GO:0044773">
    <property type="term" value="P:mitotic DNA damage checkpoint signaling"/>
    <property type="evidence" value="ECO:0007669"/>
    <property type="project" value="TreeGrafter"/>
</dbReference>
<feature type="region of interest" description="Disordered" evidence="5">
    <location>
        <begin position="379"/>
        <end position="398"/>
    </location>
</feature>
<keyword evidence="4" id="KW-0723">Serine/threonine-protein kinase</keyword>
<dbReference type="PANTHER" id="PTHR44167:SF24">
    <property type="entry name" value="SERINE_THREONINE-PROTEIN KINASE CHK2"/>
    <property type="match status" value="1"/>
</dbReference>
<keyword evidence="4" id="KW-0418">Kinase</keyword>
<dbReference type="Gene3D" id="1.10.510.10">
    <property type="entry name" value="Transferase(Phosphotransferase) domain 1"/>
    <property type="match status" value="1"/>
</dbReference>
<evidence type="ECO:0000256" key="5">
    <source>
        <dbReference type="SAM" id="MobiDB-lite"/>
    </source>
</evidence>
<name>A0A9W4SCK9_9GLOM</name>
<dbReference type="Proteomes" id="UP001153678">
    <property type="component" value="Unassembled WGS sequence"/>
</dbReference>
<dbReference type="SMART" id="SM00220">
    <property type="entry name" value="S_TKc"/>
    <property type="match status" value="1"/>
</dbReference>
<sequence length="398" mass="45619">MGTMVDGILVKRDVRNYHLNKVRLNNGSKISFPASRVETGLYNYEFDIVDLESTSTSKFDRKYKVGKFLGRGHFSEVYMAKCIKYDGKTYAVKIMEKVVENDNIKQKRMVNSEIQILNGLAHIYDVFDEPDKMYLVIEYVEDGEFFDFFKSRILSEIEIRIIFKQLFSAIQYLHERRIVHRDLKPENILMPSKEGLRIKVTDFGLSKLLNVDFSTMQTRCGTVSYVAPEILELCKDQSYTKEVDIWSAGVIFYACLCGNLPFTSENNRPNSVAEKIKNGRFPTELSRWERASESAKDLVYGMLNKDPFQRLSAENALCGDIPKQVPFSYPPRLLESKSSNETSSAEDLFYSCEGQSSQLSTSFRSSFVSDSETIRSYSSIENEISSPSEGSYRGSYRT</sequence>
<keyword evidence="2 3" id="KW-0067">ATP-binding</keyword>
<evidence type="ECO:0000313" key="8">
    <source>
        <dbReference type="Proteomes" id="UP001153678"/>
    </source>
</evidence>
<dbReference type="EMBL" id="CAMKVN010000178">
    <property type="protein sequence ID" value="CAI2164780.1"/>
    <property type="molecule type" value="Genomic_DNA"/>
</dbReference>
<dbReference type="GO" id="GO:0004674">
    <property type="term" value="F:protein serine/threonine kinase activity"/>
    <property type="evidence" value="ECO:0007669"/>
    <property type="project" value="UniProtKB-KW"/>
</dbReference>
<evidence type="ECO:0000256" key="4">
    <source>
        <dbReference type="RuleBase" id="RU000304"/>
    </source>
</evidence>
<dbReference type="Pfam" id="PF00069">
    <property type="entry name" value="Pkinase"/>
    <property type="match status" value="1"/>
</dbReference>
<proteinExistence type="inferred from homology"/>
<comment type="caution">
    <text evidence="7">The sequence shown here is derived from an EMBL/GenBank/DDBJ whole genome shotgun (WGS) entry which is preliminary data.</text>
</comment>
<evidence type="ECO:0000259" key="6">
    <source>
        <dbReference type="PROSITE" id="PS50011"/>
    </source>
</evidence>
<evidence type="ECO:0000256" key="3">
    <source>
        <dbReference type="PROSITE-ProRule" id="PRU10141"/>
    </source>
</evidence>
<dbReference type="InterPro" id="IPR017441">
    <property type="entry name" value="Protein_kinase_ATP_BS"/>
</dbReference>
<dbReference type="PROSITE" id="PS50011">
    <property type="entry name" value="PROTEIN_KINASE_DOM"/>
    <property type="match status" value="1"/>
</dbReference>
<evidence type="ECO:0000313" key="7">
    <source>
        <dbReference type="EMBL" id="CAI2164780.1"/>
    </source>
</evidence>
<evidence type="ECO:0000256" key="1">
    <source>
        <dbReference type="ARBA" id="ARBA00022741"/>
    </source>
</evidence>
<dbReference type="GO" id="GO:0005524">
    <property type="term" value="F:ATP binding"/>
    <property type="evidence" value="ECO:0007669"/>
    <property type="project" value="UniProtKB-UniRule"/>
</dbReference>
<reference evidence="7" key="1">
    <citation type="submission" date="2022-08" db="EMBL/GenBank/DDBJ databases">
        <authorList>
            <person name="Kallberg Y."/>
            <person name="Tangrot J."/>
            <person name="Rosling A."/>
        </authorList>
    </citation>
    <scope>NUCLEOTIDE SEQUENCE</scope>
    <source>
        <strain evidence="7">Wild A</strain>
    </source>
</reference>
<dbReference type="CDD" id="cd05117">
    <property type="entry name" value="STKc_CAMK"/>
    <property type="match status" value="1"/>
</dbReference>
<dbReference type="FunFam" id="1.10.510.10:FF:000571">
    <property type="entry name" value="Maternal embryonic leucine zipper kinase"/>
    <property type="match status" value="1"/>
</dbReference>
<dbReference type="PANTHER" id="PTHR44167">
    <property type="entry name" value="OVARIAN-SPECIFIC SERINE/THREONINE-PROTEIN KINASE LOK-RELATED"/>
    <property type="match status" value="1"/>
</dbReference>
<feature type="binding site" evidence="3">
    <location>
        <position position="93"/>
    </location>
    <ligand>
        <name>ATP</name>
        <dbReference type="ChEBI" id="CHEBI:30616"/>
    </ligand>
</feature>
<keyword evidence="4" id="KW-0808">Transferase</keyword>
<dbReference type="PROSITE" id="PS00108">
    <property type="entry name" value="PROTEIN_KINASE_ST"/>
    <property type="match status" value="1"/>
</dbReference>
<protein>
    <submittedName>
        <fullName evidence="7">7765_t:CDS:1</fullName>
    </submittedName>
</protein>
<accession>A0A9W4SCK9</accession>
<dbReference type="GO" id="GO:0005634">
    <property type="term" value="C:nucleus"/>
    <property type="evidence" value="ECO:0007669"/>
    <property type="project" value="TreeGrafter"/>
</dbReference>
<dbReference type="AlphaFoldDB" id="A0A9W4SCK9"/>
<gene>
    <name evidence="7" type="ORF">FWILDA_LOCUS1739</name>
</gene>
<feature type="domain" description="Protein kinase" evidence="6">
    <location>
        <begin position="63"/>
        <end position="328"/>
    </location>
</feature>
<organism evidence="7 8">
    <name type="scientific">Funneliformis geosporum</name>
    <dbReference type="NCBI Taxonomy" id="1117311"/>
    <lineage>
        <taxon>Eukaryota</taxon>
        <taxon>Fungi</taxon>
        <taxon>Fungi incertae sedis</taxon>
        <taxon>Mucoromycota</taxon>
        <taxon>Glomeromycotina</taxon>
        <taxon>Glomeromycetes</taxon>
        <taxon>Glomerales</taxon>
        <taxon>Glomeraceae</taxon>
        <taxon>Funneliformis</taxon>
    </lineage>
</organism>
<dbReference type="InterPro" id="IPR000719">
    <property type="entry name" value="Prot_kinase_dom"/>
</dbReference>
<feature type="compositionally biased region" description="Low complexity" evidence="5">
    <location>
        <begin position="379"/>
        <end position="391"/>
    </location>
</feature>
<evidence type="ECO:0000256" key="2">
    <source>
        <dbReference type="ARBA" id="ARBA00022840"/>
    </source>
</evidence>